<evidence type="ECO:0000256" key="2">
    <source>
        <dbReference type="SAM" id="MobiDB-lite"/>
    </source>
</evidence>
<feature type="compositionally biased region" description="Basic and acidic residues" evidence="2">
    <location>
        <begin position="545"/>
        <end position="555"/>
    </location>
</feature>
<feature type="region of interest" description="Disordered" evidence="2">
    <location>
        <begin position="722"/>
        <end position="768"/>
    </location>
</feature>
<feature type="compositionally biased region" description="Basic and acidic residues" evidence="2">
    <location>
        <begin position="488"/>
        <end position="497"/>
    </location>
</feature>
<organism evidence="3 4">
    <name type="scientific">Athelia psychrophila</name>
    <dbReference type="NCBI Taxonomy" id="1759441"/>
    <lineage>
        <taxon>Eukaryota</taxon>
        <taxon>Fungi</taxon>
        <taxon>Dikarya</taxon>
        <taxon>Basidiomycota</taxon>
        <taxon>Agaricomycotina</taxon>
        <taxon>Agaricomycetes</taxon>
        <taxon>Agaricomycetidae</taxon>
        <taxon>Atheliales</taxon>
        <taxon>Atheliaceae</taxon>
        <taxon>Athelia</taxon>
    </lineage>
</organism>
<feature type="compositionally biased region" description="Polar residues" evidence="2">
    <location>
        <begin position="395"/>
        <end position="408"/>
    </location>
</feature>
<protein>
    <submittedName>
        <fullName evidence="3">Uncharacterized protein</fullName>
    </submittedName>
</protein>
<name>A0A165XC32_9AGAM</name>
<reference evidence="3 4" key="1">
    <citation type="journal article" date="2016" name="Mol. Biol. Evol.">
        <title>Comparative Genomics of Early-Diverging Mushroom-Forming Fungi Provides Insights into the Origins of Lignocellulose Decay Capabilities.</title>
        <authorList>
            <person name="Nagy L.G."/>
            <person name="Riley R."/>
            <person name="Tritt A."/>
            <person name="Adam C."/>
            <person name="Daum C."/>
            <person name="Floudas D."/>
            <person name="Sun H."/>
            <person name="Yadav J.S."/>
            <person name="Pangilinan J."/>
            <person name="Larsson K.H."/>
            <person name="Matsuura K."/>
            <person name="Barry K."/>
            <person name="Labutti K."/>
            <person name="Kuo R."/>
            <person name="Ohm R.A."/>
            <person name="Bhattacharya S.S."/>
            <person name="Shirouzu T."/>
            <person name="Yoshinaga Y."/>
            <person name="Martin F.M."/>
            <person name="Grigoriev I.V."/>
            <person name="Hibbett D.S."/>
        </authorList>
    </citation>
    <scope>NUCLEOTIDE SEQUENCE [LARGE SCALE GENOMIC DNA]</scope>
    <source>
        <strain evidence="3 4">CBS 109695</strain>
    </source>
</reference>
<dbReference type="STRING" id="436010.A0A165XC32"/>
<dbReference type="Proteomes" id="UP000076532">
    <property type="component" value="Unassembled WGS sequence"/>
</dbReference>
<feature type="compositionally biased region" description="Polar residues" evidence="2">
    <location>
        <begin position="734"/>
        <end position="750"/>
    </location>
</feature>
<feature type="compositionally biased region" description="Polar residues" evidence="2">
    <location>
        <begin position="567"/>
        <end position="577"/>
    </location>
</feature>
<keyword evidence="4" id="KW-1185">Reference proteome</keyword>
<feature type="region of interest" description="Disordered" evidence="2">
    <location>
        <begin position="439"/>
        <end position="465"/>
    </location>
</feature>
<feature type="region of interest" description="Disordered" evidence="2">
    <location>
        <begin position="785"/>
        <end position="809"/>
    </location>
</feature>
<dbReference type="OrthoDB" id="3268221at2759"/>
<feature type="compositionally biased region" description="Basic and acidic residues" evidence="2">
    <location>
        <begin position="56"/>
        <end position="67"/>
    </location>
</feature>
<dbReference type="EMBL" id="KV417722">
    <property type="protein sequence ID" value="KZP08400.1"/>
    <property type="molecule type" value="Genomic_DNA"/>
</dbReference>
<gene>
    <name evidence="3" type="ORF">FIBSPDRAFT_1052443</name>
</gene>
<sequence>MSWPNDYQPDGTLPESPLESPSPDSDHLSEHFGSGNDFVGAMQRSRPSSFSPPKGPGDKFRKERERIHSGVSRGELLRALIHEEYECRQTRKVLYKAYDQYQSEAQRAIEAEGRALEAARKYRTLNETRVLAQNEAARWKEELRLYKIQLEQAQAEILKAQSVVRVVEEQRDDAEAAAARSRDTARKLHEAMMVDQAREEGRKMGYEEGVKRGRDAVIVDEVRDSGYEGSRAPTANDSRTNAERALDRLLDDEEGIHRSPTPPPPRSSTPKDFRTSSPGARDIRSRRTSSSGATAGPSRLRQEIIIPSPMPLSPPSRPSLSPISSPQQHADVIYPPDGWIPTTNDDQVIHLPPPHELQRPFSEASSIRSGRPASEASARDYFSGEVPIRRHRNSIDSQGSTAHSKASTAISQMDLVSPPANGLPPAARQPLRRDLSDIAEDTGSQTSPSGSFRPPNNVPFPPLQAPNFAAAIGRTASEGEMDSPAQLREARMRDQKTSQKMADGLRYSDPKEVEQWRRSGAEGASSSTRGPRRPANVTVPSPLSPRDRGLGRDSIIESPGVHRRAHSMTSASSQSLNVPGARPRSIRGNSTASIEITIQPPSRPSSDHTDVNIGGALHLLSPDHANSPLPPVVPRPRAHDREQARLVPTVPNSPDPIFQHLPDGNLPFGFTPNNPPNIRSLPGDDTHSPAAIPVPPPFAPASGYYAASTAFPSSGHNYIPSPLSRPSDLLSPNMVLNSLPSEPSRPTSGMANPRRSKSSKTPVSIYGPPAPVSNNANYSSYAAAPPGAAGQPVIPSNSRAGGHRRSVSMSGVLSPNSLAVPGQLPVGGQGASPRTSNAPLGGSYSHYDPSRDANPGYFGRQEDHEQDPVTAANTYANANGFAPPGSPRGPYTRPSTISP</sequence>
<feature type="region of interest" description="Disordered" evidence="2">
    <location>
        <begin position="249"/>
        <end position="304"/>
    </location>
</feature>
<keyword evidence="1" id="KW-0175">Coiled coil</keyword>
<evidence type="ECO:0000313" key="3">
    <source>
        <dbReference type="EMBL" id="KZP08400.1"/>
    </source>
</evidence>
<proteinExistence type="predicted"/>
<feature type="region of interest" description="Disordered" evidence="2">
    <location>
        <begin position="822"/>
        <end position="899"/>
    </location>
</feature>
<feature type="region of interest" description="Disordered" evidence="2">
    <location>
        <begin position="357"/>
        <end position="408"/>
    </location>
</feature>
<feature type="coiled-coil region" evidence="1">
    <location>
        <begin position="122"/>
        <end position="184"/>
    </location>
</feature>
<feature type="compositionally biased region" description="Low complexity" evidence="2">
    <location>
        <begin position="13"/>
        <end position="23"/>
    </location>
</feature>
<feature type="region of interest" description="Disordered" evidence="2">
    <location>
        <begin position="1"/>
        <end position="67"/>
    </location>
</feature>
<feature type="compositionally biased region" description="Low complexity" evidence="2">
    <location>
        <begin position="785"/>
        <end position="795"/>
    </location>
</feature>
<accession>A0A165XC32</accession>
<feature type="compositionally biased region" description="Basic and acidic residues" evidence="2">
    <location>
        <begin position="506"/>
        <end position="520"/>
    </location>
</feature>
<feature type="compositionally biased region" description="Low complexity" evidence="2">
    <location>
        <begin position="722"/>
        <end position="732"/>
    </location>
</feature>
<evidence type="ECO:0000256" key="1">
    <source>
        <dbReference type="SAM" id="Coils"/>
    </source>
</evidence>
<evidence type="ECO:0000313" key="4">
    <source>
        <dbReference type="Proteomes" id="UP000076532"/>
    </source>
</evidence>
<dbReference type="AlphaFoldDB" id="A0A165XC32"/>
<feature type="region of interest" description="Disordered" evidence="2">
    <location>
        <begin position="477"/>
        <end position="587"/>
    </location>
</feature>